<dbReference type="EMBL" id="FORX01000015">
    <property type="protein sequence ID" value="SFK14406.1"/>
    <property type="molecule type" value="Genomic_DNA"/>
</dbReference>
<proteinExistence type="predicted"/>
<evidence type="ECO:0000313" key="2">
    <source>
        <dbReference type="Proteomes" id="UP000198635"/>
    </source>
</evidence>
<dbReference type="AlphaFoldDB" id="A0A1I3X685"/>
<gene>
    <name evidence="1" type="ORF">SAMN04488082_11542</name>
</gene>
<keyword evidence="2" id="KW-1185">Reference proteome</keyword>
<organism evidence="1 2">
    <name type="scientific">Desulfomicrobium apsheronum</name>
    <dbReference type="NCBI Taxonomy" id="52560"/>
    <lineage>
        <taxon>Bacteria</taxon>
        <taxon>Pseudomonadati</taxon>
        <taxon>Thermodesulfobacteriota</taxon>
        <taxon>Desulfovibrionia</taxon>
        <taxon>Desulfovibrionales</taxon>
        <taxon>Desulfomicrobiaceae</taxon>
        <taxon>Desulfomicrobium</taxon>
    </lineage>
</organism>
<dbReference type="RefSeq" id="WP_092376776.1">
    <property type="nucleotide sequence ID" value="NZ_FORX01000015.1"/>
</dbReference>
<protein>
    <submittedName>
        <fullName evidence="1">Uncharacterized protein</fullName>
    </submittedName>
</protein>
<dbReference type="STRING" id="52560.SAMN04488082_11542"/>
<dbReference type="OrthoDB" id="5470424at2"/>
<evidence type="ECO:0000313" key="1">
    <source>
        <dbReference type="EMBL" id="SFK14406.1"/>
    </source>
</evidence>
<reference evidence="2" key="1">
    <citation type="submission" date="2016-10" db="EMBL/GenBank/DDBJ databases">
        <authorList>
            <person name="Varghese N."/>
            <person name="Submissions S."/>
        </authorList>
    </citation>
    <scope>NUCLEOTIDE SEQUENCE [LARGE SCALE GENOMIC DNA]</scope>
    <source>
        <strain evidence="2">DSM 5918</strain>
    </source>
</reference>
<name>A0A1I3X685_9BACT</name>
<dbReference type="Proteomes" id="UP000198635">
    <property type="component" value="Unassembled WGS sequence"/>
</dbReference>
<accession>A0A1I3X685</accession>
<sequence length="254" mass="28385">MSEMVVHFPWLHPKLGRSPLPDGVVFFDPGVDMATDQPRWRSAELPCPPAEVRSMLRSYMEFGERFPRSSDMQAYQAAGLDNFYTDTTMDIKSQLTGMDAPKEPSPSDLRRQAQLLLAMALYREEQFVAIGEQEGRFEAARDGFAAVLGLDDEESFTQPGVSDEALFPRACVELPWKNLLPSLLLFLPLGTRLFISDEDVVRELVSMDLDFSPCADRPDGLVCCALDSGAVERVCGRRIDLPEPVILMARPLNL</sequence>